<protein>
    <recommendedName>
        <fullName evidence="5">Putative 3-methyladenine DNA glycosylase</fullName>
        <ecNumber evidence="5">3.2.2.-</ecNumber>
    </recommendedName>
</protein>
<sequence>MPGRARPLPRAFYRRETTHVARELLNKVLRMPDGRAGRIVEVEAYCAGVDPAAHTYRGQTARNATMFGEPGHMYVYFTYGMHWCANAVAWHGVPGAGVLIRALEPLRGLPAMYEARGGVSERLLCSGPARLTQALGITGAQDGADLVRGDGPRILDDGTPPPLHPVSTPRVGIRVGTDRLWRWYVPANPHVSAARVQSVQE</sequence>
<dbReference type="GO" id="GO:0006284">
    <property type="term" value="P:base-excision repair"/>
    <property type="evidence" value="ECO:0007669"/>
    <property type="project" value="InterPro"/>
</dbReference>
<evidence type="ECO:0000256" key="4">
    <source>
        <dbReference type="ARBA" id="ARBA00023204"/>
    </source>
</evidence>
<evidence type="ECO:0000256" key="2">
    <source>
        <dbReference type="ARBA" id="ARBA00022763"/>
    </source>
</evidence>
<dbReference type="GO" id="GO:0003905">
    <property type="term" value="F:alkylbase DNA N-glycosylase activity"/>
    <property type="evidence" value="ECO:0007669"/>
    <property type="project" value="InterPro"/>
</dbReference>
<evidence type="ECO:0000256" key="3">
    <source>
        <dbReference type="ARBA" id="ARBA00022801"/>
    </source>
</evidence>
<name>A0A975ASK9_9GAMM</name>
<evidence type="ECO:0000313" key="7">
    <source>
        <dbReference type="Proteomes" id="UP000639274"/>
    </source>
</evidence>
<dbReference type="AlphaFoldDB" id="A0A975ASK9"/>
<dbReference type="FunFam" id="3.10.300.10:FF:000001">
    <property type="entry name" value="Putative 3-methyladenine DNA glycosylase"/>
    <property type="match status" value="1"/>
</dbReference>
<dbReference type="PANTHER" id="PTHR10429">
    <property type="entry name" value="DNA-3-METHYLADENINE GLYCOSYLASE"/>
    <property type="match status" value="1"/>
</dbReference>
<organism evidence="6 7">
    <name type="scientific">Agrilutibacter solisilvae</name>
    <dbReference type="NCBI Taxonomy" id="2763317"/>
    <lineage>
        <taxon>Bacteria</taxon>
        <taxon>Pseudomonadati</taxon>
        <taxon>Pseudomonadota</taxon>
        <taxon>Gammaproteobacteria</taxon>
        <taxon>Lysobacterales</taxon>
        <taxon>Lysobacteraceae</taxon>
        <taxon>Agrilutibacter</taxon>
    </lineage>
</organism>
<comment type="similarity">
    <text evidence="1 5">Belongs to the DNA glycosylase MPG family.</text>
</comment>
<dbReference type="Pfam" id="PF02245">
    <property type="entry name" value="Pur_DNA_glyco"/>
    <property type="match status" value="1"/>
</dbReference>
<dbReference type="EMBL" id="CP071518">
    <property type="protein sequence ID" value="QSX78862.1"/>
    <property type="molecule type" value="Genomic_DNA"/>
</dbReference>
<dbReference type="KEGG" id="lsf:I8J32_002765"/>
<proteinExistence type="inferred from homology"/>
<keyword evidence="2 5" id="KW-0227">DNA damage</keyword>
<dbReference type="CDD" id="cd00540">
    <property type="entry name" value="AAG"/>
    <property type="match status" value="1"/>
</dbReference>
<dbReference type="InterPro" id="IPR036995">
    <property type="entry name" value="MPG_sf"/>
</dbReference>
<dbReference type="EC" id="3.2.2.-" evidence="5"/>
<dbReference type="Proteomes" id="UP000639274">
    <property type="component" value="Chromosome"/>
</dbReference>
<evidence type="ECO:0000256" key="5">
    <source>
        <dbReference type="HAMAP-Rule" id="MF_00527"/>
    </source>
</evidence>
<accession>A0A975ASK9</accession>
<keyword evidence="3 5" id="KW-0378">Hydrolase</keyword>
<keyword evidence="6" id="KW-0326">Glycosidase</keyword>
<gene>
    <name evidence="6" type="ORF">I8J32_002765</name>
</gene>
<evidence type="ECO:0000313" key="6">
    <source>
        <dbReference type="EMBL" id="QSX78862.1"/>
    </source>
</evidence>
<dbReference type="Gene3D" id="3.10.300.10">
    <property type="entry name" value="Methylpurine-DNA glycosylase (MPG)"/>
    <property type="match status" value="1"/>
</dbReference>
<dbReference type="GO" id="GO:0003677">
    <property type="term" value="F:DNA binding"/>
    <property type="evidence" value="ECO:0007669"/>
    <property type="project" value="InterPro"/>
</dbReference>
<keyword evidence="4 5" id="KW-0234">DNA repair</keyword>
<dbReference type="PANTHER" id="PTHR10429:SF0">
    <property type="entry name" value="DNA-3-METHYLADENINE GLYCOSYLASE"/>
    <property type="match status" value="1"/>
</dbReference>
<keyword evidence="7" id="KW-1185">Reference proteome</keyword>
<dbReference type="SUPFAM" id="SSF50486">
    <property type="entry name" value="FMT C-terminal domain-like"/>
    <property type="match status" value="1"/>
</dbReference>
<reference evidence="6 7" key="1">
    <citation type="submission" date="2021-03" db="EMBL/GenBank/DDBJ databases">
        <title>Lysobacter sp. nov. isolated from soil of gangwondo yeongwol, south Korea.</title>
        <authorList>
            <person name="Kim K.R."/>
            <person name="Kim K.H."/>
            <person name="Jeon C.O."/>
        </authorList>
    </citation>
    <scope>NUCLEOTIDE SEQUENCE [LARGE SCALE GENOMIC DNA]</scope>
    <source>
        <strain evidence="6 7">R19</strain>
    </source>
</reference>
<dbReference type="NCBIfam" id="TIGR00567">
    <property type="entry name" value="3mg"/>
    <property type="match status" value="1"/>
</dbReference>
<dbReference type="InterPro" id="IPR011034">
    <property type="entry name" value="Formyl_transferase-like_C_sf"/>
</dbReference>
<dbReference type="InterPro" id="IPR003180">
    <property type="entry name" value="MPG"/>
</dbReference>
<dbReference type="NCBIfam" id="NF002003">
    <property type="entry name" value="PRK00802.1-3"/>
    <property type="match status" value="1"/>
</dbReference>
<dbReference type="RefSeq" id="WP_200615337.1">
    <property type="nucleotide sequence ID" value="NZ_CP071518.1"/>
</dbReference>
<evidence type="ECO:0000256" key="1">
    <source>
        <dbReference type="ARBA" id="ARBA00009232"/>
    </source>
</evidence>
<dbReference type="HAMAP" id="MF_00527">
    <property type="entry name" value="3MGH"/>
    <property type="match status" value="1"/>
</dbReference>